<dbReference type="InterPro" id="IPR014048">
    <property type="entry name" value="MethylDNA_cys_MeTrfase_DNA-bd"/>
</dbReference>
<dbReference type="Proteomes" id="UP001165120">
    <property type="component" value="Unassembled WGS sequence"/>
</dbReference>
<evidence type="ECO:0000313" key="8">
    <source>
        <dbReference type="Proteomes" id="UP001165120"/>
    </source>
</evidence>
<evidence type="ECO:0000313" key="7">
    <source>
        <dbReference type="EMBL" id="GME69148.1"/>
    </source>
</evidence>
<comment type="caution">
    <text evidence="7">The sequence shown here is derived from an EMBL/GenBank/DDBJ whole genome shotgun (WGS) entry which is preliminary data.</text>
</comment>
<evidence type="ECO:0000256" key="4">
    <source>
        <dbReference type="ARBA" id="ARBA00033095"/>
    </source>
</evidence>
<protein>
    <recommendedName>
        <fullName evidence="2">6-O-methylguanine-DNA methyltransferase</fullName>
    </recommendedName>
    <alternativeName>
        <fullName evidence="4">DNA repair MTase</fullName>
    </alternativeName>
    <alternativeName>
        <fullName evidence="3">O-6-methylguanine-DNA-alkyltransferase</fullName>
    </alternativeName>
</protein>
<feature type="compositionally biased region" description="Acidic residues" evidence="5">
    <location>
        <begin position="145"/>
        <end position="161"/>
    </location>
</feature>
<evidence type="ECO:0000256" key="3">
    <source>
        <dbReference type="ARBA" id="ARBA00031621"/>
    </source>
</evidence>
<keyword evidence="8" id="KW-1185">Reference proteome</keyword>
<feature type="region of interest" description="Disordered" evidence="5">
    <location>
        <begin position="140"/>
        <end position="161"/>
    </location>
</feature>
<evidence type="ECO:0000256" key="5">
    <source>
        <dbReference type="SAM" id="MobiDB-lite"/>
    </source>
</evidence>
<name>A0A9W6SXF2_CANBO</name>
<dbReference type="AlphaFoldDB" id="A0A9W6SXF2"/>
<proteinExistence type="predicted"/>
<reference evidence="7" key="1">
    <citation type="submission" date="2023-04" db="EMBL/GenBank/DDBJ databases">
        <title>Candida boidinii NBRC 10035.</title>
        <authorList>
            <person name="Ichikawa N."/>
            <person name="Sato H."/>
            <person name="Tonouchi N."/>
        </authorList>
    </citation>
    <scope>NUCLEOTIDE SEQUENCE</scope>
    <source>
        <strain evidence="7">NBRC 10035</strain>
    </source>
</reference>
<dbReference type="Pfam" id="PF01035">
    <property type="entry name" value="DNA_binding_1"/>
    <property type="match status" value="1"/>
</dbReference>
<dbReference type="PANTHER" id="PTHR42942:SF1">
    <property type="entry name" value="ALKYLTRANSFERASE-LIKE PROTEIN 1"/>
    <property type="match status" value="1"/>
</dbReference>
<accession>A0A9W6SXF2</accession>
<feature type="domain" description="Methylated-DNA-[protein]-cysteine S-methyltransferase DNA binding" evidence="6">
    <location>
        <begin position="14"/>
        <end position="122"/>
    </location>
</feature>
<evidence type="ECO:0000256" key="1">
    <source>
        <dbReference type="ARBA" id="ARBA00022763"/>
    </source>
</evidence>
<dbReference type="PANTHER" id="PTHR42942">
    <property type="entry name" value="6-O-METHYLGUANINE DNA METHYLTRANSFERASE"/>
    <property type="match status" value="1"/>
</dbReference>
<evidence type="ECO:0000259" key="6">
    <source>
        <dbReference type="Pfam" id="PF01035"/>
    </source>
</evidence>
<dbReference type="SUPFAM" id="SSF46767">
    <property type="entry name" value="Methylated DNA-protein cysteine methyltransferase, C-terminal domain"/>
    <property type="match status" value="1"/>
</dbReference>
<dbReference type="GO" id="GO:0006281">
    <property type="term" value="P:DNA repair"/>
    <property type="evidence" value="ECO:0007669"/>
    <property type="project" value="InterPro"/>
</dbReference>
<dbReference type="EMBL" id="BSXN01000592">
    <property type="protein sequence ID" value="GME69148.1"/>
    <property type="molecule type" value="Genomic_DNA"/>
</dbReference>
<organism evidence="7 8">
    <name type="scientific">Candida boidinii</name>
    <name type="common">Yeast</name>
    <dbReference type="NCBI Taxonomy" id="5477"/>
    <lineage>
        <taxon>Eukaryota</taxon>
        <taxon>Fungi</taxon>
        <taxon>Dikarya</taxon>
        <taxon>Ascomycota</taxon>
        <taxon>Saccharomycotina</taxon>
        <taxon>Pichiomycetes</taxon>
        <taxon>Pichiales</taxon>
        <taxon>Pichiaceae</taxon>
        <taxon>Ogataea</taxon>
        <taxon>Ogataea/Candida clade</taxon>
    </lineage>
</organism>
<sequence>MSRNRRINDEAVAFYIATYEEICKIPPGKVCSYGHIARLIYRPQNSRLVGQALKNLPMQSLDPRLITEENDQIDGNLVSLSSRFNGNTVPWWRVVSSQGIISLRGNTNDVERQKDKLVEENVEVLQNRKGNYTINLNEFGWFPAPEDEDDSDDSDDSDEEN</sequence>
<evidence type="ECO:0000256" key="2">
    <source>
        <dbReference type="ARBA" id="ARBA00030795"/>
    </source>
</evidence>
<keyword evidence="1" id="KW-0227">DNA damage</keyword>
<dbReference type="GO" id="GO:0003824">
    <property type="term" value="F:catalytic activity"/>
    <property type="evidence" value="ECO:0007669"/>
    <property type="project" value="InterPro"/>
</dbReference>
<dbReference type="InterPro" id="IPR052520">
    <property type="entry name" value="ATL_DNA_repair"/>
</dbReference>
<dbReference type="Gene3D" id="1.10.10.10">
    <property type="entry name" value="Winged helix-like DNA-binding domain superfamily/Winged helix DNA-binding domain"/>
    <property type="match status" value="1"/>
</dbReference>
<dbReference type="CDD" id="cd06445">
    <property type="entry name" value="ATase"/>
    <property type="match status" value="1"/>
</dbReference>
<dbReference type="InterPro" id="IPR036388">
    <property type="entry name" value="WH-like_DNA-bd_sf"/>
</dbReference>
<gene>
    <name evidence="7" type="ORF">Cboi02_000211100</name>
</gene>
<dbReference type="InterPro" id="IPR036217">
    <property type="entry name" value="MethylDNA_cys_MeTrfase_DNAb"/>
</dbReference>